<dbReference type="AlphaFoldDB" id="A0A1E2VE86"/>
<dbReference type="Pfam" id="PF01230">
    <property type="entry name" value="HIT"/>
    <property type="match status" value="1"/>
</dbReference>
<dbReference type="SUPFAM" id="SSF54197">
    <property type="entry name" value="HIT-like"/>
    <property type="match status" value="1"/>
</dbReference>
<dbReference type="Proteomes" id="UP000094291">
    <property type="component" value="Unassembled WGS sequence"/>
</dbReference>
<organism evidence="3 4">
    <name type="scientific">Terasakiispira papahanaumokuakeensis</name>
    <dbReference type="NCBI Taxonomy" id="197479"/>
    <lineage>
        <taxon>Bacteria</taxon>
        <taxon>Pseudomonadati</taxon>
        <taxon>Pseudomonadota</taxon>
        <taxon>Gammaproteobacteria</taxon>
        <taxon>Oceanospirillales</taxon>
        <taxon>Terasakiispira</taxon>
    </lineage>
</organism>
<evidence type="ECO:0000259" key="2">
    <source>
        <dbReference type="PROSITE" id="PS51084"/>
    </source>
</evidence>
<reference evidence="3 4" key="1">
    <citation type="submission" date="2016-08" db="EMBL/GenBank/DDBJ databases">
        <authorList>
            <person name="Seilhamer J.J."/>
        </authorList>
    </citation>
    <scope>NUCLEOTIDE SEQUENCE [LARGE SCALE GENOMIC DNA]</scope>
    <source>
        <strain evidence="3 4">PH27A</strain>
    </source>
</reference>
<dbReference type="InterPro" id="IPR036265">
    <property type="entry name" value="HIT-like_sf"/>
</dbReference>
<gene>
    <name evidence="3" type="ORF">BFW38_07635</name>
</gene>
<dbReference type="STRING" id="197479.BFW38_07635"/>
<dbReference type="InterPro" id="IPR026026">
    <property type="entry name" value="HIT_Hint"/>
</dbReference>
<evidence type="ECO:0000313" key="3">
    <source>
        <dbReference type="EMBL" id="ODC05273.1"/>
    </source>
</evidence>
<dbReference type="PIRSF" id="PIRSF000714">
    <property type="entry name" value="HIT"/>
    <property type="match status" value="1"/>
</dbReference>
<dbReference type="InterPro" id="IPR011146">
    <property type="entry name" value="HIT-like"/>
</dbReference>
<keyword evidence="4" id="KW-1185">Reference proteome</keyword>
<name>A0A1E2VE86_9GAMM</name>
<comment type="caution">
    <text evidence="1">Lacks conserved residue(s) required for the propagation of feature annotation.</text>
</comment>
<accession>A0A1E2VE86</accession>
<sequence length="137" mass="15668">MTFTLHPRLAADSHWVGELSLCQVRLINDQRFPWLLLIPQRAHMTELHQLDSDDYIQLFTEIRQLAAPFQQLTQADKLNIATLGNMVPQLHLHLVARHPQDAAWPGPVWGHGQAEPYSDEDLTAQINLIRRQLPGLS</sequence>
<dbReference type="EMBL" id="MDTQ01000001">
    <property type="protein sequence ID" value="ODC05273.1"/>
    <property type="molecule type" value="Genomic_DNA"/>
</dbReference>
<evidence type="ECO:0000256" key="1">
    <source>
        <dbReference type="PROSITE-ProRule" id="PRU00464"/>
    </source>
</evidence>
<comment type="caution">
    <text evidence="3">The sequence shown here is derived from an EMBL/GenBank/DDBJ whole genome shotgun (WGS) entry which is preliminary data.</text>
</comment>
<evidence type="ECO:0000313" key="4">
    <source>
        <dbReference type="Proteomes" id="UP000094291"/>
    </source>
</evidence>
<protein>
    <recommendedName>
        <fullName evidence="2">HIT domain-containing protein</fullName>
    </recommendedName>
</protein>
<proteinExistence type="predicted"/>
<dbReference type="PROSITE" id="PS51084">
    <property type="entry name" value="HIT_2"/>
    <property type="match status" value="1"/>
</dbReference>
<dbReference type="GO" id="GO:0003824">
    <property type="term" value="F:catalytic activity"/>
    <property type="evidence" value="ECO:0007669"/>
    <property type="project" value="InterPro"/>
</dbReference>
<dbReference type="OrthoDB" id="9799145at2"/>
<dbReference type="RefSeq" id="WP_069000294.1">
    <property type="nucleotide sequence ID" value="NZ_MDTQ01000001.1"/>
</dbReference>
<feature type="domain" description="HIT" evidence="2">
    <location>
        <begin position="35"/>
        <end position="104"/>
    </location>
</feature>
<dbReference type="Gene3D" id="3.30.428.10">
    <property type="entry name" value="HIT-like"/>
    <property type="match status" value="1"/>
</dbReference>